<organism evidence="4 5">
    <name type="scientific">Fulvivirga lutea</name>
    <dbReference type="NCBI Taxonomy" id="2810512"/>
    <lineage>
        <taxon>Bacteria</taxon>
        <taxon>Pseudomonadati</taxon>
        <taxon>Bacteroidota</taxon>
        <taxon>Cytophagia</taxon>
        <taxon>Cytophagales</taxon>
        <taxon>Fulvivirgaceae</taxon>
        <taxon>Fulvivirga</taxon>
    </lineage>
</organism>
<dbReference type="Gene3D" id="2.60.40.790">
    <property type="match status" value="1"/>
</dbReference>
<dbReference type="InterPro" id="IPR002068">
    <property type="entry name" value="A-crystallin/Hsp20_dom"/>
</dbReference>
<evidence type="ECO:0000259" key="3">
    <source>
        <dbReference type="PROSITE" id="PS01031"/>
    </source>
</evidence>
<gene>
    <name evidence="4" type="ORF">JR347_00490</name>
</gene>
<dbReference type="PROSITE" id="PS01031">
    <property type="entry name" value="SHSP"/>
    <property type="match status" value="1"/>
</dbReference>
<dbReference type="InterPro" id="IPR008978">
    <property type="entry name" value="HSP20-like_chaperone"/>
</dbReference>
<keyword evidence="5" id="KW-1185">Reference proteome</keyword>
<comment type="similarity">
    <text evidence="1 2">Belongs to the small heat shock protein (HSP20) family.</text>
</comment>
<feature type="domain" description="SHSP" evidence="3">
    <location>
        <begin position="28"/>
        <end position="136"/>
    </location>
</feature>
<dbReference type="Pfam" id="PF00011">
    <property type="entry name" value="HSP20"/>
    <property type="match status" value="1"/>
</dbReference>
<dbReference type="KEGG" id="fuv:JR347_00490"/>
<dbReference type="InterPro" id="IPR031107">
    <property type="entry name" value="Small_HSP"/>
</dbReference>
<sequence>MKIVKYNPLNDFIPSTFGSILENAINNGNENYFEPAVDFVKNDKSFELHVAAPGLEKSDFEINMNEDTLTISGERKRNESTNYTRVESNFGKFKRSFKIGDSIDKEKIKAAYLNGILKVELPINEKKLEKKTIKID</sequence>
<accession>A0A975A0V6</accession>
<reference evidence="4" key="1">
    <citation type="submission" date="2021-02" db="EMBL/GenBank/DDBJ databases">
        <title>Fulvivirga sp. S481 isolated from sea water.</title>
        <authorList>
            <person name="Bae S.S."/>
            <person name="Baek K."/>
        </authorList>
    </citation>
    <scope>NUCLEOTIDE SEQUENCE</scope>
    <source>
        <strain evidence="4">S481</strain>
    </source>
</reference>
<evidence type="ECO:0000313" key="4">
    <source>
        <dbReference type="EMBL" id="QSE97600.1"/>
    </source>
</evidence>
<evidence type="ECO:0000256" key="1">
    <source>
        <dbReference type="PROSITE-ProRule" id="PRU00285"/>
    </source>
</evidence>
<evidence type="ECO:0000313" key="5">
    <source>
        <dbReference type="Proteomes" id="UP000662783"/>
    </source>
</evidence>
<name>A0A975A0V6_9BACT</name>
<dbReference type="AlphaFoldDB" id="A0A975A0V6"/>
<protein>
    <submittedName>
        <fullName evidence="4">Hsp20/alpha crystallin family protein</fullName>
    </submittedName>
</protein>
<dbReference type="CDD" id="cd06464">
    <property type="entry name" value="ACD_sHsps-like"/>
    <property type="match status" value="1"/>
</dbReference>
<proteinExistence type="inferred from homology"/>
<dbReference type="SUPFAM" id="SSF49764">
    <property type="entry name" value="HSP20-like chaperones"/>
    <property type="match status" value="1"/>
</dbReference>
<dbReference type="PANTHER" id="PTHR11527">
    <property type="entry name" value="HEAT-SHOCK PROTEIN 20 FAMILY MEMBER"/>
    <property type="match status" value="1"/>
</dbReference>
<dbReference type="EMBL" id="CP070608">
    <property type="protein sequence ID" value="QSE97600.1"/>
    <property type="molecule type" value="Genomic_DNA"/>
</dbReference>
<evidence type="ECO:0000256" key="2">
    <source>
        <dbReference type="RuleBase" id="RU003616"/>
    </source>
</evidence>
<dbReference type="Proteomes" id="UP000662783">
    <property type="component" value="Chromosome"/>
</dbReference>
<dbReference type="RefSeq" id="WP_205722109.1">
    <property type="nucleotide sequence ID" value="NZ_CP070608.1"/>
</dbReference>